<dbReference type="SUPFAM" id="SSF51338">
    <property type="entry name" value="Composite domain of metallo-dependent hydrolases"/>
    <property type="match status" value="1"/>
</dbReference>
<name>A0A6J4USV4_9BACT</name>
<protein>
    <recommendedName>
        <fullName evidence="1">Amidohydrolase 3 domain-containing protein</fullName>
    </recommendedName>
</protein>
<dbReference type="PANTHER" id="PTHR22642:SF2">
    <property type="entry name" value="PROTEIN LONG AFTER FAR-RED 3"/>
    <property type="match status" value="1"/>
</dbReference>
<dbReference type="CDD" id="cd01300">
    <property type="entry name" value="YtcJ_like"/>
    <property type="match status" value="1"/>
</dbReference>
<proteinExistence type="predicted"/>
<reference evidence="2" key="1">
    <citation type="submission" date="2020-02" db="EMBL/GenBank/DDBJ databases">
        <authorList>
            <person name="Meier V. D."/>
        </authorList>
    </citation>
    <scope>NUCLEOTIDE SEQUENCE</scope>
    <source>
        <strain evidence="2">AVDCRST_MAG49</strain>
    </source>
</reference>
<dbReference type="Gene3D" id="3.10.310.70">
    <property type="match status" value="1"/>
</dbReference>
<dbReference type="AlphaFoldDB" id="A0A6J4USV4"/>
<dbReference type="InterPro" id="IPR032466">
    <property type="entry name" value="Metal_Hydrolase"/>
</dbReference>
<evidence type="ECO:0000259" key="1">
    <source>
        <dbReference type="Pfam" id="PF07969"/>
    </source>
</evidence>
<dbReference type="Pfam" id="PF07969">
    <property type="entry name" value="Amidohydro_3"/>
    <property type="match status" value="1"/>
</dbReference>
<dbReference type="GO" id="GO:0016810">
    <property type="term" value="F:hydrolase activity, acting on carbon-nitrogen (but not peptide) bonds"/>
    <property type="evidence" value="ECO:0007669"/>
    <property type="project" value="InterPro"/>
</dbReference>
<dbReference type="InterPro" id="IPR013108">
    <property type="entry name" value="Amidohydro_3"/>
</dbReference>
<dbReference type="Gene3D" id="3.20.20.140">
    <property type="entry name" value="Metal-dependent hydrolases"/>
    <property type="match status" value="1"/>
</dbReference>
<evidence type="ECO:0000313" key="2">
    <source>
        <dbReference type="EMBL" id="CAA9558918.1"/>
    </source>
</evidence>
<dbReference type="SUPFAM" id="SSF51556">
    <property type="entry name" value="Metallo-dependent hydrolases"/>
    <property type="match status" value="1"/>
</dbReference>
<accession>A0A6J4USV4</accession>
<dbReference type="PANTHER" id="PTHR22642">
    <property type="entry name" value="IMIDAZOLONEPROPIONASE"/>
    <property type="match status" value="1"/>
</dbReference>
<feature type="domain" description="Amidohydrolase 3" evidence="1">
    <location>
        <begin position="77"/>
        <end position="557"/>
    </location>
</feature>
<organism evidence="2">
    <name type="scientific">uncultured Thermomicrobiales bacterium</name>
    <dbReference type="NCBI Taxonomy" id="1645740"/>
    <lineage>
        <taxon>Bacteria</taxon>
        <taxon>Pseudomonadati</taxon>
        <taxon>Thermomicrobiota</taxon>
        <taxon>Thermomicrobia</taxon>
        <taxon>Thermomicrobiales</taxon>
        <taxon>environmental samples</taxon>
    </lineage>
</organism>
<sequence length="559" mass="58989">MRRALPGRTVDGRITRRSVGASSGVVGRMRERVLLNGDFLTMDPYLPRASALVAVGERIAYVGDLAGARAWAHTGAEEIDLGGAFVVPGLIEAHNHMLGYGLALAEVDARHPAVGSIADLAAAVRARAADTPAGDWVIARGYDDNKLAERRHPSRQDLDAAAPAHPVFVVNGSGHMAVANSLALRMAGVTSSTVAPQGGHIVLGEDGEPTGLLQETAQELVRRLIPPPTVDDLVAALRRCGERYVAAGITSSHTAGLNSADELRAHQRAADDGVLPLRTHAMIGARLLPGAIEIGLRTGLGDDRLRIGPAKFFSDGSLIGRTAAVTVPFLEDPRPDNLGLPMMPQEELDGWVLRAHTAGFQVATHAIGDRAIEMVLDAYDRALMALPRPDHRHRIEHCGICRPDLIARIARAGYLAVSQPIFIAEYGDGFLRHLGPERCALTYPFRSLLDAGVSLVFSSDCPVSAYQPLLGVQAAVAEVTGSGVPYAPQEAPTAHEALRCYTEAGARASFEERSKGSLTVGKLADLAVLGRDPATVDPGAIGAIPVLATIIGGETVYEA</sequence>
<dbReference type="InterPro" id="IPR011059">
    <property type="entry name" value="Metal-dep_hydrolase_composite"/>
</dbReference>
<dbReference type="EMBL" id="CADCWG010000156">
    <property type="protein sequence ID" value="CAA9558918.1"/>
    <property type="molecule type" value="Genomic_DNA"/>
</dbReference>
<dbReference type="Gene3D" id="2.30.40.10">
    <property type="entry name" value="Urease, subunit C, domain 1"/>
    <property type="match status" value="1"/>
</dbReference>
<gene>
    <name evidence="2" type="ORF">AVDCRST_MAG49-2375</name>
</gene>
<dbReference type="InterPro" id="IPR033932">
    <property type="entry name" value="YtcJ-like"/>
</dbReference>